<dbReference type="EC" id="3.1.1.-" evidence="5"/>
<evidence type="ECO:0000256" key="1">
    <source>
        <dbReference type="ARBA" id="ARBA00005964"/>
    </source>
</evidence>
<dbReference type="CDD" id="cd00312">
    <property type="entry name" value="Esterase_lipase"/>
    <property type="match status" value="1"/>
</dbReference>
<sequence length="558" mass="62672">MSTIALARLLVGCFVVCGGGAGETVVVEVDSGRLRGTVEVSVGGRTYYAFRGVPYAQPPIGPRRFQPPERVEAWEGVRNVTEHPPICIQTGVFPRPPGVYGNEDCLYLNVFTPSIQGQDMPVMFWVHGGGFNIASPQSQGPDYLMDRDVVLVTIQYRLGIFGFLSTEDEACPGNYGMLDQVEALKWVARNIRAFGGHPDKVTLFGNSAGGASVHLLMLSPLTQGLFRSGISQSGTSLGHWVLQGPGKARERADLVASLVGCPTDSTLNLLECLRGTDAFTLTQATASFWVWSLSPIRFSPRVDAESREPFLPRSPQMILESGDFHRVPWMTGITREEGLWLALEAVIDESLWRHLDENWRSKYCPAILGLEDDPEACDEIRFKYLKDLPIDRDSISDINRLLGDRWFGVPAQQALKLHSRWTETYAYSFEYEGEKNIIDFWLAEFLQNGGLKPHGACHTDETLYMFKNPVLPPIVDGSDFLVRTRVMDLWLNFTHHGKPQLKPPAKNEHRWLPWTEADDRHYVIELYPRLGRNLVPMEILQSWEGLESKRPRVLDMAG</sequence>
<dbReference type="PROSITE" id="PS00122">
    <property type="entry name" value="CARBOXYLESTERASE_B_1"/>
    <property type="match status" value="1"/>
</dbReference>
<dbReference type="PROSITE" id="PS00941">
    <property type="entry name" value="CARBOXYLESTERASE_B_2"/>
    <property type="match status" value="1"/>
</dbReference>
<proteinExistence type="inferred from homology"/>
<evidence type="ECO:0000256" key="3">
    <source>
        <dbReference type="ARBA" id="ARBA00022801"/>
    </source>
</evidence>
<accession>A0A7R9ABM8</accession>
<dbReference type="EMBL" id="CAJPEV010003353">
    <property type="protein sequence ID" value="CAG0899564.1"/>
    <property type="molecule type" value="Genomic_DNA"/>
</dbReference>
<dbReference type="Pfam" id="PF00135">
    <property type="entry name" value="COesterase"/>
    <property type="match status" value="1"/>
</dbReference>
<name>A0A7R9ABM8_9CRUS</name>
<dbReference type="InterPro" id="IPR029058">
    <property type="entry name" value="AB_hydrolase_fold"/>
</dbReference>
<evidence type="ECO:0000256" key="4">
    <source>
        <dbReference type="ARBA" id="ARBA00023180"/>
    </source>
</evidence>
<dbReference type="InterPro" id="IPR002018">
    <property type="entry name" value="CarbesteraseB"/>
</dbReference>
<dbReference type="InterPro" id="IPR050309">
    <property type="entry name" value="Type-B_Carboxylest/Lipase"/>
</dbReference>
<dbReference type="PANTHER" id="PTHR11559">
    <property type="entry name" value="CARBOXYLESTERASE"/>
    <property type="match status" value="1"/>
</dbReference>
<keyword evidence="8" id="KW-1185">Reference proteome</keyword>
<keyword evidence="2" id="KW-0719">Serine esterase</keyword>
<keyword evidence="3 5" id="KW-0378">Hydrolase</keyword>
<evidence type="ECO:0000256" key="2">
    <source>
        <dbReference type="ARBA" id="ARBA00022487"/>
    </source>
</evidence>
<evidence type="ECO:0000313" key="8">
    <source>
        <dbReference type="Proteomes" id="UP000677054"/>
    </source>
</evidence>
<feature type="domain" description="Carboxylesterase type B" evidence="6">
    <location>
        <begin position="25"/>
        <end position="530"/>
    </location>
</feature>
<dbReference type="Proteomes" id="UP000677054">
    <property type="component" value="Unassembled WGS sequence"/>
</dbReference>
<dbReference type="OrthoDB" id="19653at2759"/>
<keyword evidence="5" id="KW-0732">Signal</keyword>
<keyword evidence="4" id="KW-0325">Glycoprotein</keyword>
<comment type="similarity">
    <text evidence="1 5">Belongs to the type-B carboxylesterase/lipase family.</text>
</comment>
<dbReference type="AlphaFoldDB" id="A0A7R9ABM8"/>
<dbReference type="EMBL" id="LR902870">
    <property type="protein sequence ID" value="CAD7251192.1"/>
    <property type="molecule type" value="Genomic_DNA"/>
</dbReference>
<gene>
    <name evidence="7" type="ORF">DSTB1V02_LOCUS10959</name>
</gene>
<reference evidence="7" key="1">
    <citation type="submission" date="2020-11" db="EMBL/GenBank/DDBJ databases">
        <authorList>
            <person name="Tran Van P."/>
        </authorList>
    </citation>
    <scope>NUCLEOTIDE SEQUENCE</scope>
</reference>
<dbReference type="InterPro" id="IPR019819">
    <property type="entry name" value="Carboxylesterase_B_CS"/>
</dbReference>
<evidence type="ECO:0000313" key="7">
    <source>
        <dbReference type="EMBL" id="CAD7251192.1"/>
    </source>
</evidence>
<dbReference type="SUPFAM" id="SSF53474">
    <property type="entry name" value="alpha/beta-Hydrolases"/>
    <property type="match status" value="1"/>
</dbReference>
<feature type="signal peptide" evidence="5">
    <location>
        <begin position="1"/>
        <end position="21"/>
    </location>
</feature>
<evidence type="ECO:0000256" key="5">
    <source>
        <dbReference type="RuleBase" id="RU361235"/>
    </source>
</evidence>
<dbReference type="GO" id="GO:0052689">
    <property type="term" value="F:carboxylic ester hydrolase activity"/>
    <property type="evidence" value="ECO:0007669"/>
    <property type="project" value="UniProtKB-KW"/>
</dbReference>
<dbReference type="InterPro" id="IPR019826">
    <property type="entry name" value="Carboxylesterase_B_AS"/>
</dbReference>
<protein>
    <recommendedName>
        <fullName evidence="5">Carboxylic ester hydrolase</fullName>
        <ecNumber evidence="5">3.1.1.-</ecNumber>
    </recommendedName>
</protein>
<organism evidence="7">
    <name type="scientific">Darwinula stevensoni</name>
    <dbReference type="NCBI Taxonomy" id="69355"/>
    <lineage>
        <taxon>Eukaryota</taxon>
        <taxon>Metazoa</taxon>
        <taxon>Ecdysozoa</taxon>
        <taxon>Arthropoda</taxon>
        <taxon>Crustacea</taxon>
        <taxon>Oligostraca</taxon>
        <taxon>Ostracoda</taxon>
        <taxon>Podocopa</taxon>
        <taxon>Podocopida</taxon>
        <taxon>Darwinulocopina</taxon>
        <taxon>Darwinuloidea</taxon>
        <taxon>Darwinulidae</taxon>
        <taxon>Darwinula</taxon>
    </lineage>
</organism>
<dbReference type="Gene3D" id="3.40.50.1820">
    <property type="entry name" value="alpha/beta hydrolase"/>
    <property type="match status" value="1"/>
</dbReference>
<evidence type="ECO:0000259" key="6">
    <source>
        <dbReference type="Pfam" id="PF00135"/>
    </source>
</evidence>
<feature type="chain" id="PRO_5036513659" description="Carboxylic ester hydrolase" evidence="5">
    <location>
        <begin position="22"/>
        <end position="558"/>
    </location>
</feature>